<evidence type="ECO:0000259" key="2">
    <source>
        <dbReference type="Pfam" id="PF00465"/>
    </source>
</evidence>
<dbReference type="PANTHER" id="PTHR11496:SF83">
    <property type="entry name" value="HYDROXYACID-OXOACID TRANSHYDROGENASE, MITOCHONDRIAL"/>
    <property type="match status" value="1"/>
</dbReference>
<organism evidence="4 5">
    <name type="scientific">Peronospora destructor</name>
    <dbReference type="NCBI Taxonomy" id="86335"/>
    <lineage>
        <taxon>Eukaryota</taxon>
        <taxon>Sar</taxon>
        <taxon>Stramenopiles</taxon>
        <taxon>Oomycota</taxon>
        <taxon>Peronosporomycetes</taxon>
        <taxon>Peronosporales</taxon>
        <taxon>Peronosporaceae</taxon>
        <taxon>Peronospora</taxon>
    </lineage>
</organism>
<accession>A0AAV0U026</accession>
<dbReference type="PANTHER" id="PTHR11496">
    <property type="entry name" value="ALCOHOL DEHYDROGENASE"/>
    <property type="match status" value="1"/>
</dbReference>
<dbReference type="Gene3D" id="3.40.50.1970">
    <property type="match status" value="1"/>
</dbReference>
<dbReference type="InterPro" id="IPR039697">
    <property type="entry name" value="Alcohol_dehydrogenase_Fe"/>
</dbReference>
<dbReference type="Pfam" id="PF25137">
    <property type="entry name" value="ADH_Fe_C"/>
    <property type="match status" value="1"/>
</dbReference>
<dbReference type="GO" id="GO:0005739">
    <property type="term" value="C:mitochondrion"/>
    <property type="evidence" value="ECO:0007669"/>
    <property type="project" value="TreeGrafter"/>
</dbReference>
<dbReference type="Pfam" id="PF00465">
    <property type="entry name" value="Fe-ADH"/>
    <property type="match status" value="1"/>
</dbReference>
<dbReference type="InterPro" id="IPR056798">
    <property type="entry name" value="ADH_Fe_C"/>
</dbReference>
<dbReference type="Proteomes" id="UP001162029">
    <property type="component" value="Unassembled WGS sequence"/>
</dbReference>
<dbReference type="AlphaFoldDB" id="A0AAV0U026"/>
<evidence type="ECO:0000259" key="3">
    <source>
        <dbReference type="Pfam" id="PF25137"/>
    </source>
</evidence>
<dbReference type="EMBL" id="CANTFM010000684">
    <property type="protein sequence ID" value="CAI5727954.1"/>
    <property type="molecule type" value="Genomic_DNA"/>
</dbReference>
<name>A0AAV0U026_9STRA</name>
<protein>
    <recommendedName>
        <fullName evidence="6">Alcohol dehydrogenase iron-type/glycerol dehydrogenase GldA domain-containing protein</fullName>
    </recommendedName>
</protein>
<evidence type="ECO:0000313" key="5">
    <source>
        <dbReference type="Proteomes" id="UP001162029"/>
    </source>
</evidence>
<keyword evidence="5" id="KW-1185">Reference proteome</keyword>
<evidence type="ECO:0000313" key="4">
    <source>
        <dbReference type="EMBL" id="CAI5727954.1"/>
    </source>
</evidence>
<keyword evidence="1" id="KW-0560">Oxidoreductase</keyword>
<sequence>MMLRLQRPKFCRSCVARCISSRFDVRPCELSATGQPSRIVFGAKVVAEQLGALSRASGMHKVLVVRDRDAASRTRFVEFVLMQAGVPCFQYTLKRDCATLDDVDRAAAMAQRLGADGIVGFGGGNTMDMARAVALVLANDGFAADFVVDRSKDKENDEVELQQGNLKTVPLLLVPTIIGSGSEMAKSTMLLDEDAEAKLLFAAGRDIVPEAVIIDPTLMLTVPLHSTVQGALTALGQCLESYLLGGADDALALEGMEAVAKALAAPLKEGKLDLKGAILREQFALGSLVSGIAANSSGTGSAQALAVSMGGISDLPHAQVATAFLPFVFDRYAELLNENEGESSFDELREKLEDAADRLAAASGFPSDNVAAWLRYVIKRFDLPTASTLELEEDMLDGLVDRAAQYQDESMEVSRSDANGAIMEKDDLRAIIGSAVLVVQPSKSKDK</sequence>
<evidence type="ECO:0008006" key="6">
    <source>
        <dbReference type="Google" id="ProtNLM"/>
    </source>
</evidence>
<evidence type="ECO:0000256" key="1">
    <source>
        <dbReference type="ARBA" id="ARBA00023002"/>
    </source>
</evidence>
<comment type="caution">
    <text evidence="4">The sequence shown here is derived from an EMBL/GenBank/DDBJ whole genome shotgun (WGS) entry which is preliminary data.</text>
</comment>
<feature type="domain" description="Alcohol dehydrogenase iron-type/glycerol dehydrogenase GldA" evidence="2">
    <location>
        <begin position="36"/>
        <end position="216"/>
    </location>
</feature>
<dbReference type="Gene3D" id="1.20.1090.10">
    <property type="entry name" value="Dehydroquinate synthase-like - alpha domain"/>
    <property type="match status" value="1"/>
</dbReference>
<dbReference type="SUPFAM" id="SSF56796">
    <property type="entry name" value="Dehydroquinate synthase-like"/>
    <property type="match status" value="1"/>
</dbReference>
<dbReference type="GO" id="GO:0004022">
    <property type="term" value="F:alcohol dehydrogenase (NAD+) activity"/>
    <property type="evidence" value="ECO:0007669"/>
    <property type="project" value="TreeGrafter"/>
</dbReference>
<gene>
    <name evidence="4" type="ORF">PDE001_LOCUS3914</name>
</gene>
<dbReference type="GO" id="GO:0046872">
    <property type="term" value="F:metal ion binding"/>
    <property type="evidence" value="ECO:0007669"/>
    <property type="project" value="InterPro"/>
</dbReference>
<dbReference type="InterPro" id="IPR001670">
    <property type="entry name" value="ADH_Fe/GldA"/>
</dbReference>
<proteinExistence type="predicted"/>
<feature type="domain" description="Fe-containing alcohol dehydrogenase-like C-terminal" evidence="3">
    <location>
        <begin position="228"/>
        <end position="362"/>
    </location>
</feature>
<reference evidence="4" key="1">
    <citation type="submission" date="2022-12" db="EMBL/GenBank/DDBJ databases">
        <authorList>
            <person name="Webb A."/>
        </authorList>
    </citation>
    <scope>NUCLEOTIDE SEQUENCE</scope>
    <source>
        <strain evidence="4">Pd1</strain>
    </source>
</reference>